<protein>
    <submittedName>
        <fullName evidence="1">PHB de-polymerase domain-containing protein</fullName>
    </submittedName>
</protein>
<name>A0A159Z6B2_9RHOB</name>
<dbReference type="RefSeq" id="WP_084740043.1">
    <property type="nucleotide sequence ID" value="NZ_CP012661.1"/>
</dbReference>
<dbReference type="EMBL" id="CP012661">
    <property type="protein sequence ID" value="AMY70865.1"/>
    <property type="molecule type" value="Genomic_DNA"/>
</dbReference>
<dbReference type="OrthoDB" id="9767934at2"/>
<organism evidence="1 2">
    <name type="scientific">Frigidibacter mobilis</name>
    <dbReference type="NCBI Taxonomy" id="1335048"/>
    <lineage>
        <taxon>Bacteria</taxon>
        <taxon>Pseudomonadati</taxon>
        <taxon>Pseudomonadota</taxon>
        <taxon>Alphaproteobacteria</taxon>
        <taxon>Rhodobacterales</taxon>
        <taxon>Paracoccaceae</taxon>
        <taxon>Frigidibacter</taxon>
    </lineage>
</organism>
<accession>A0A159Z6B2</accession>
<dbReference type="AlphaFoldDB" id="A0A159Z6B2"/>
<dbReference type="Proteomes" id="UP000076128">
    <property type="component" value="Chromosome"/>
</dbReference>
<dbReference type="InterPro" id="IPR024501">
    <property type="entry name" value="DUF3141"/>
</dbReference>
<reference evidence="1 2" key="1">
    <citation type="submission" date="2015-09" db="EMBL/GenBank/DDBJ databases">
        <title>Complete genome sequence of Defluviimonas alba cai42t isolated from an oilfield in Xinjiang.</title>
        <authorList>
            <person name="Geng S."/>
            <person name="Pan X."/>
            <person name="Wu X."/>
        </authorList>
    </citation>
    <scope>NUCLEOTIDE SEQUENCE [LARGE SCALE GENOMIC DNA]</scope>
    <source>
        <strain evidence="2">cai42</strain>
    </source>
</reference>
<dbReference type="STRING" id="1335048.AKL17_3641"/>
<dbReference type="Gene3D" id="3.40.50.1820">
    <property type="entry name" value="alpha/beta hydrolase"/>
    <property type="match status" value="1"/>
</dbReference>
<dbReference type="InterPro" id="IPR051321">
    <property type="entry name" value="PHA/PHB_synthase"/>
</dbReference>
<keyword evidence="2" id="KW-1185">Reference proteome</keyword>
<dbReference type="KEGG" id="daa:AKL17_3641"/>
<proteinExistence type="predicted"/>
<evidence type="ECO:0000313" key="1">
    <source>
        <dbReference type="EMBL" id="AMY70865.1"/>
    </source>
</evidence>
<dbReference type="PANTHER" id="PTHR36837:SF2">
    <property type="entry name" value="POLY(3-HYDROXYALKANOATE) POLYMERASE SUBUNIT PHAC"/>
    <property type="match status" value="1"/>
</dbReference>
<dbReference type="Pfam" id="PF11339">
    <property type="entry name" value="DUF3141"/>
    <property type="match status" value="1"/>
</dbReference>
<dbReference type="InterPro" id="IPR029058">
    <property type="entry name" value="AB_hydrolase_fold"/>
</dbReference>
<dbReference type="PANTHER" id="PTHR36837">
    <property type="entry name" value="POLY(3-HYDROXYALKANOATE) POLYMERASE SUBUNIT PHAC"/>
    <property type="match status" value="1"/>
</dbReference>
<dbReference type="SUPFAM" id="SSF53474">
    <property type="entry name" value="alpha/beta-Hydrolases"/>
    <property type="match status" value="1"/>
</dbReference>
<gene>
    <name evidence="1" type="ORF">AKL17_3641</name>
</gene>
<sequence length="377" mass="39544">MTTPPKTPPGFAELPALFWPAAAGAAASAAWLGALQREFGFAAAAAGMMARPPPDWASPNRVALDLETMLLRDFSATEARGDAVPVLIAAPHAGNSPVLVDLATGQSLVQVLLAGGLQRVLVTDWKSASAPMRDLGIDSYLADLNAAVDDLGGAVNLVGICQGGWMSAMYAACFPHKVCTLVLAGAPIDLSAGQGKPGMLAHALPLEVYRQLVGWGQGRMSGRYLMESWKSLNPGHYLGRMLELHREFAAEGDLSRSDAFQRWCDAALDLPGRFYLQVIEQLFQQNLLAEGRFTALGCTLSLADVTCPAYLLAGEADAIAPAPQVLAAAALLGTPAAEIVQQTLPTDHLGLFIGAPALQQTWPAIARWIADKGGAGA</sequence>
<evidence type="ECO:0000313" key="2">
    <source>
        <dbReference type="Proteomes" id="UP000076128"/>
    </source>
</evidence>